<dbReference type="InterPro" id="IPR011707">
    <property type="entry name" value="Cu-oxidase-like_N"/>
</dbReference>
<evidence type="ECO:0000256" key="4">
    <source>
        <dbReference type="ARBA" id="ARBA00023002"/>
    </source>
</evidence>
<dbReference type="PROSITE" id="PS00080">
    <property type="entry name" value="MULTICOPPER_OXIDASE2"/>
    <property type="match status" value="1"/>
</dbReference>
<dbReference type="PROSITE" id="PS00079">
    <property type="entry name" value="MULTICOPPER_OXIDASE1"/>
    <property type="match status" value="1"/>
</dbReference>
<dbReference type="GO" id="GO:0051301">
    <property type="term" value="P:cell division"/>
    <property type="evidence" value="ECO:0007669"/>
    <property type="project" value="UniProtKB-KW"/>
</dbReference>
<keyword evidence="4" id="KW-0560">Oxidoreductase</keyword>
<evidence type="ECO:0000256" key="1">
    <source>
        <dbReference type="ARBA" id="ARBA00010609"/>
    </source>
</evidence>
<keyword evidence="13" id="KW-0131">Cell cycle</keyword>
<keyword evidence="13" id="KW-0946">Virion</keyword>
<evidence type="ECO:0000259" key="12">
    <source>
        <dbReference type="Pfam" id="PF07732"/>
    </source>
</evidence>
<feature type="domain" description="Plastocyanin-like" evidence="12">
    <location>
        <begin position="177"/>
        <end position="244"/>
    </location>
</feature>
<keyword evidence="14" id="KW-1185">Reference proteome</keyword>
<keyword evidence="3" id="KW-0479">Metal-binding</keyword>
<gene>
    <name evidence="13" type="ORF">GA0070623_0098</name>
</gene>
<evidence type="ECO:0000256" key="5">
    <source>
        <dbReference type="ARBA" id="ARBA00038978"/>
    </source>
</evidence>
<comment type="subunit">
    <text evidence="2">Monomer.</text>
</comment>
<dbReference type="OrthoDB" id="345021at2"/>
<dbReference type="InterPro" id="IPR045087">
    <property type="entry name" value="Cu-oxidase_fam"/>
</dbReference>
<evidence type="ECO:0000256" key="2">
    <source>
        <dbReference type="ARBA" id="ARBA00011245"/>
    </source>
</evidence>
<evidence type="ECO:0000313" key="14">
    <source>
        <dbReference type="Proteomes" id="UP000198226"/>
    </source>
</evidence>
<dbReference type="PROSITE" id="PS51318">
    <property type="entry name" value="TAT"/>
    <property type="match status" value="1"/>
</dbReference>
<dbReference type="CDD" id="cd13844">
    <property type="entry name" value="CuRO_1_BOD_CotA_like"/>
    <property type="match status" value="1"/>
</dbReference>
<dbReference type="Pfam" id="PF07731">
    <property type="entry name" value="Cu-oxidase_2"/>
    <property type="match status" value="1"/>
</dbReference>
<protein>
    <recommendedName>
        <fullName evidence="6">Multicopper oxidase CueO</fullName>
        <ecNumber evidence="5">1.16.3.4</ecNumber>
    </recommendedName>
    <alternativeName>
        <fullName evidence="7">Copper efflux oxidase</fullName>
    </alternativeName>
    <alternativeName>
        <fullName evidence="8">Cuprous oxidase</fullName>
    </alternativeName>
</protein>
<dbReference type="EC" id="1.16.3.4" evidence="5"/>
<dbReference type="InterPro" id="IPR033138">
    <property type="entry name" value="Cu_oxidase_CS"/>
</dbReference>
<dbReference type="InterPro" id="IPR002355">
    <property type="entry name" value="Cu_oxidase_Cu_BS"/>
</dbReference>
<feature type="domain" description="Plastocyanin-like" evidence="11">
    <location>
        <begin position="497"/>
        <end position="625"/>
    </location>
</feature>
<dbReference type="AlphaFoldDB" id="A0A1C5GP61"/>
<dbReference type="SUPFAM" id="SSF49503">
    <property type="entry name" value="Cupredoxins"/>
    <property type="match status" value="3"/>
</dbReference>
<evidence type="ECO:0000313" key="13">
    <source>
        <dbReference type="EMBL" id="SCG35503.1"/>
    </source>
</evidence>
<dbReference type="PANTHER" id="PTHR48267:SF1">
    <property type="entry name" value="BILIRUBIN OXIDASE"/>
    <property type="match status" value="1"/>
</dbReference>
<dbReference type="InterPro" id="IPR008972">
    <property type="entry name" value="Cupredoxin"/>
</dbReference>
<reference evidence="14" key="1">
    <citation type="submission" date="2016-06" db="EMBL/GenBank/DDBJ databases">
        <authorList>
            <person name="Varghese N."/>
            <person name="Submissions Spin"/>
        </authorList>
    </citation>
    <scope>NUCLEOTIDE SEQUENCE [LARGE SCALE GENOMIC DNA]</scope>
    <source>
        <strain evidence="14">DSM 44983</strain>
    </source>
</reference>
<dbReference type="EMBL" id="LT607752">
    <property type="protein sequence ID" value="SCG35503.1"/>
    <property type="molecule type" value="Genomic_DNA"/>
</dbReference>
<evidence type="ECO:0000256" key="3">
    <source>
        <dbReference type="ARBA" id="ARBA00022723"/>
    </source>
</evidence>
<dbReference type="PANTHER" id="PTHR48267">
    <property type="entry name" value="CUPREDOXIN SUPERFAMILY PROTEIN"/>
    <property type="match status" value="1"/>
</dbReference>
<dbReference type="InterPro" id="IPR006311">
    <property type="entry name" value="TAT_signal"/>
</dbReference>
<dbReference type="GO" id="GO:0016491">
    <property type="term" value="F:oxidoreductase activity"/>
    <property type="evidence" value="ECO:0007669"/>
    <property type="project" value="UniProtKB-KW"/>
</dbReference>
<evidence type="ECO:0000256" key="7">
    <source>
        <dbReference type="ARBA" id="ARBA00042896"/>
    </source>
</evidence>
<comment type="similarity">
    <text evidence="1">Belongs to the multicopper oxidase family.</text>
</comment>
<accession>A0A1C5GP61</accession>
<dbReference type="InterPro" id="IPR011706">
    <property type="entry name" value="Cu-oxidase_C"/>
</dbReference>
<sequence length="663" mass="72398">MDAPVERRAFLFSTVLGTAGVVAGAQTLGPDATGKAASAATVGGSRAALVAPQFGLTKFLDPLRIPPTVRPSSGRSRDELTVTMTTVQRRLHSQLPETTLWTYDGHFPGPTIEVRRDRRLRVAWVNELRGTVPVVAVRAPYAVPTPANTPGYRSPDGGLPAGVELIDGVAELPPWNVVHLHGAHTNGGNDGWAHNGISPGDVQLTEYPNRQAACTLWYHDHAMAVTRFNVHAGLAGLYLIRDEEEDRLRLPRGDHEVPLVLADRNLDTDPATGALTGRLLFKFQYQLATGTSAPVTGPFTTVNGVIWPHLDVDARWYRFRVLNAANGRFFRLDLVDEAGVVHNDAVRIVGTDAGLLPAPAAVPAGGLTITPAERVDLLIDFSRFRGQRLRLVNTGASIEPDIMQFRVESRGRSDFFTPPARLSGSYVRLRQGGTVPEDHDEVFVATTLPGVGGRPHPEMWELQEITDPAELPTQFPQEGVIQLTDPAAGRVRTFRKAARLFDETTTVFINRGRWTVWNLIQLGGAPHPMHIHMARFQLLTRWKIADLTAFDLAAGGTSRPLPTPVDGPPIEKHEEGWKDTFNLWAGEWIRVAGRFEGATGQFMYHCHILDHEDEGMMRPFVVHPAEVARFHMHPAGSTHHAAGADHRAGSAAHHPAGGQSGGR</sequence>
<dbReference type="Gene3D" id="2.60.40.420">
    <property type="entry name" value="Cupredoxins - blue copper proteins"/>
    <property type="match status" value="3"/>
</dbReference>
<dbReference type="Proteomes" id="UP000198226">
    <property type="component" value="Chromosome I"/>
</dbReference>
<evidence type="ECO:0000256" key="6">
    <source>
        <dbReference type="ARBA" id="ARBA00041027"/>
    </source>
</evidence>
<evidence type="ECO:0000259" key="11">
    <source>
        <dbReference type="Pfam" id="PF07731"/>
    </source>
</evidence>
<evidence type="ECO:0000256" key="9">
    <source>
        <dbReference type="ARBA" id="ARBA00048092"/>
    </source>
</evidence>
<evidence type="ECO:0000256" key="8">
    <source>
        <dbReference type="ARBA" id="ARBA00043090"/>
    </source>
</evidence>
<feature type="region of interest" description="Disordered" evidence="10">
    <location>
        <begin position="636"/>
        <end position="663"/>
    </location>
</feature>
<dbReference type="GO" id="GO:0005507">
    <property type="term" value="F:copper ion binding"/>
    <property type="evidence" value="ECO:0007669"/>
    <property type="project" value="InterPro"/>
</dbReference>
<evidence type="ECO:0000256" key="10">
    <source>
        <dbReference type="SAM" id="MobiDB-lite"/>
    </source>
</evidence>
<organism evidence="13 14">
    <name type="scientific">Micromonospora rifamycinica</name>
    <dbReference type="NCBI Taxonomy" id="291594"/>
    <lineage>
        <taxon>Bacteria</taxon>
        <taxon>Bacillati</taxon>
        <taxon>Actinomycetota</taxon>
        <taxon>Actinomycetes</taxon>
        <taxon>Micromonosporales</taxon>
        <taxon>Micromonosporaceae</taxon>
        <taxon>Micromonospora</taxon>
    </lineage>
</organism>
<feature type="domain" description="Plastocyanin-like" evidence="12">
    <location>
        <begin position="96"/>
        <end position="131"/>
    </location>
</feature>
<proteinExistence type="inferred from homology"/>
<comment type="catalytic activity">
    <reaction evidence="9">
        <text>4 Cu(+) + O2 + 4 H(+) = 4 Cu(2+) + 2 H2O</text>
        <dbReference type="Rhea" id="RHEA:30083"/>
        <dbReference type="ChEBI" id="CHEBI:15377"/>
        <dbReference type="ChEBI" id="CHEBI:15378"/>
        <dbReference type="ChEBI" id="CHEBI:15379"/>
        <dbReference type="ChEBI" id="CHEBI:29036"/>
        <dbReference type="ChEBI" id="CHEBI:49552"/>
        <dbReference type="EC" id="1.16.3.4"/>
    </reaction>
    <physiologicalReaction direction="left-to-right" evidence="9">
        <dbReference type="Rhea" id="RHEA:30084"/>
    </physiologicalReaction>
</comment>
<keyword evidence="13" id="KW-0167">Capsid protein</keyword>
<dbReference type="Pfam" id="PF07732">
    <property type="entry name" value="Cu-oxidase_3"/>
    <property type="match status" value="2"/>
</dbReference>
<name>A0A1C5GP61_9ACTN</name>
<keyword evidence="13" id="KW-0132">Cell division</keyword>